<dbReference type="PANTHER" id="PTHR30472:SF24">
    <property type="entry name" value="FERRIC ENTEROBACTIN TRANSPORT SYSTEM PERMEASE PROTEIN FEPG"/>
    <property type="match status" value="1"/>
</dbReference>
<reference evidence="9 10" key="1">
    <citation type="journal article" date="2009" name="Stand. Genomic Sci.">
        <title>Complete genome sequence of Sanguibacter keddieii type strain (ST-74).</title>
        <authorList>
            <person name="Ivanova N."/>
            <person name="Sikorski J."/>
            <person name="Sims D."/>
            <person name="Brettin T."/>
            <person name="Detter J.C."/>
            <person name="Han C."/>
            <person name="Lapidus A."/>
            <person name="Copeland A."/>
            <person name="Glavina Del Rio T."/>
            <person name="Nolan M."/>
            <person name="Chen F."/>
            <person name="Lucas S."/>
            <person name="Tice H."/>
            <person name="Cheng J.F."/>
            <person name="Bruce D."/>
            <person name="Goodwin L."/>
            <person name="Pitluck S."/>
            <person name="Pati A."/>
            <person name="Mavromatis K."/>
            <person name="Chen A."/>
            <person name="Palaniappan K."/>
            <person name="D'haeseleer P."/>
            <person name="Chain P."/>
            <person name="Bristow J."/>
            <person name="Eisen J.A."/>
            <person name="Markowitz V."/>
            <person name="Hugenholtz P."/>
            <person name="Goker M."/>
            <person name="Pukall R."/>
            <person name="Klenk H.P."/>
            <person name="Kyrpides N.C."/>
        </authorList>
    </citation>
    <scope>NUCLEOTIDE SEQUENCE [LARGE SCALE GENOMIC DNA]</scope>
    <source>
        <strain evidence="10">ATCC 51767 / DSM 10542 / NCFB 3025 / ST-74</strain>
    </source>
</reference>
<dbReference type="PANTHER" id="PTHR30472">
    <property type="entry name" value="FERRIC ENTEROBACTIN TRANSPORT SYSTEM PERMEASE PROTEIN"/>
    <property type="match status" value="1"/>
</dbReference>
<feature type="transmembrane region" description="Helical" evidence="8">
    <location>
        <begin position="50"/>
        <end position="83"/>
    </location>
</feature>
<dbReference type="KEGG" id="ske:Sked_06490"/>
<name>D1BB43_SANKS</name>
<feature type="transmembrane region" description="Helical" evidence="8">
    <location>
        <begin position="273"/>
        <end position="301"/>
    </location>
</feature>
<comment type="similarity">
    <text evidence="2">Belongs to the binding-protein-dependent transport system permease family. FecCD subfamily.</text>
</comment>
<feature type="transmembrane region" description="Helical" evidence="8">
    <location>
        <begin position="161"/>
        <end position="180"/>
    </location>
</feature>
<feature type="transmembrane region" description="Helical" evidence="8">
    <location>
        <begin position="103"/>
        <end position="121"/>
    </location>
</feature>
<evidence type="ECO:0000313" key="9">
    <source>
        <dbReference type="EMBL" id="ACZ20609.1"/>
    </source>
</evidence>
<dbReference type="RefSeq" id="WP_012865678.1">
    <property type="nucleotide sequence ID" value="NC_013521.1"/>
</dbReference>
<evidence type="ECO:0000256" key="8">
    <source>
        <dbReference type="SAM" id="Phobius"/>
    </source>
</evidence>
<dbReference type="STRING" id="446469.Sked_06490"/>
<feature type="transmembrane region" description="Helical" evidence="8">
    <location>
        <begin position="186"/>
        <end position="206"/>
    </location>
</feature>
<gene>
    <name evidence="9" type="ordered locus">Sked_06490</name>
</gene>
<evidence type="ECO:0000256" key="4">
    <source>
        <dbReference type="ARBA" id="ARBA00022475"/>
    </source>
</evidence>
<dbReference type="eggNOG" id="COG4779">
    <property type="taxonomic scope" value="Bacteria"/>
</dbReference>
<evidence type="ECO:0000256" key="5">
    <source>
        <dbReference type="ARBA" id="ARBA00022692"/>
    </source>
</evidence>
<keyword evidence="5 8" id="KW-0812">Transmembrane</keyword>
<keyword evidence="7 8" id="KW-0472">Membrane</keyword>
<evidence type="ECO:0000256" key="7">
    <source>
        <dbReference type="ARBA" id="ARBA00023136"/>
    </source>
</evidence>
<dbReference type="Gene3D" id="1.10.3470.10">
    <property type="entry name" value="ABC transporter involved in vitamin B12 uptake, BtuC"/>
    <property type="match status" value="1"/>
</dbReference>
<dbReference type="SUPFAM" id="SSF81345">
    <property type="entry name" value="ABC transporter involved in vitamin B12 uptake, BtuC"/>
    <property type="match status" value="1"/>
</dbReference>
<dbReference type="GO" id="GO:0022857">
    <property type="term" value="F:transmembrane transporter activity"/>
    <property type="evidence" value="ECO:0007669"/>
    <property type="project" value="InterPro"/>
</dbReference>
<comment type="subcellular location">
    <subcellularLocation>
        <location evidence="1">Cell membrane</location>
        <topology evidence="1">Multi-pass membrane protein</topology>
    </subcellularLocation>
</comment>
<dbReference type="GO" id="GO:0033214">
    <property type="term" value="P:siderophore-iron import into cell"/>
    <property type="evidence" value="ECO:0007669"/>
    <property type="project" value="TreeGrafter"/>
</dbReference>
<evidence type="ECO:0000256" key="1">
    <source>
        <dbReference type="ARBA" id="ARBA00004651"/>
    </source>
</evidence>
<dbReference type="Pfam" id="PF01032">
    <property type="entry name" value="FecCD"/>
    <property type="match status" value="1"/>
</dbReference>
<evidence type="ECO:0000313" key="10">
    <source>
        <dbReference type="Proteomes" id="UP000000322"/>
    </source>
</evidence>
<keyword evidence="6 8" id="KW-1133">Transmembrane helix</keyword>
<feature type="transmembrane region" description="Helical" evidence="8">
    <location>
        <begin position="340"/>
        <end position="362"/>
    </location>
</feature>
<feature type="transmembrane region" description="Helical" evidence="8">
    <location>
        <begin position="133"/>
        <end position="154"/>
    </location>
</feature>
<protein>
    <submittedName>
        <fullName evidence="9">ABC-type enterobactin transport system, permease component</fullName>
    </submittedName>
</protein>
<sequence length="371" mass="37480">MNRPTTVAEAVAEQAESAGRRGTRRLLPVVDEGHLSVVGVVVPWNRRATLVVTGALVLVLTTLVLSLTLGRLGIALVDLPAVLRGEGSKTEHFVVFTNRLPRALVGICAGAALGISGAIFQSVTRNPLGSPDIIGLNAGAAAGAAAVTLVWPGILPAPVGALLGGAVAVTLVLLGAGRGLQAPLRMVVIGIGVGAMSLAFVQFAITRTRREQAQEMAAWLNGSLNARSWEHVTIVAVALVVLGAAALALSRGLQQVEMGDDAAVALGVPARRVRLLAVSVGVGLAAAAVVVCGPVAFVALVAPQVARRVTGSAGPGMVAAGATGALLLVGADLVAVHQPWFGSLPVGVLTAGIGGLYLAVLLTREWRRGSL</sequence>
<dbReference type="Proteomes" id="UP000000322">
    <property type="component" value="Chromosome"/>
</dbReference>
<feature type="transmembrane region" description="Helical" evidence="8">
    <location>
        <begin position="232"/>
        <end position="253"/>
    </location>
</feature>
<keyword evidence="4" id="KW-1003">Cell membrane</keyword>
<feature type="transmembrane region" description="Helical" evidence="8">
    <location>
        <begin position="313"/>
        <end position="334"/>
    </location>
</feature>
<dbReference type="CDD" id="cd06550">
    <property type="entry name" value="TM_ABC_iron-siderophores_like"/>
    <property type="match status" value="1"/>
</dbReference>
<dbReference type="EMBL" id="CP001819">
    <property type="protein sequence ID" value="ACZ20609.1"/>
    <property type="molecule type" value="Genomic_DNA"/>
</dbReference>
<dbReference type="HOGENOM" id="CLU_013016_1_1_11"/>
<dbReference type="AlphaFoldDB" id="D1BB43"/>
<keyword evidence="10" id="KW-1185">Reference proteome</keyword>
<evidence type="ECO:0000256" key="3">
    <source>
        <dbReference type="ARBA" id="ARBA00022448"/>
    </source>
</evidence>
<dbReference type="InterPro" id="IPR000522">
    <property type="entry name" value="ABC_transptr_permease_BtuC"/>
</dbReference>
<dbReference type="InterPro" id="IPR037294">
    <property type="entry name" value="ABC_BtuC-like"/>
</dbReference>
<dbReference type="GO" id="GO:0005886">
    <property type="term" value="C:plasma membrane"/>
    <property type="evidence" value="ECO:0007669"/>
    <property type="project" value="UniProtKB-SubCell"/>
</dbReference>
<accession>D1BB43</accession>
<organism evidence="9 10">
    <name type="scientific">Sanguibacter keddieii (strain ATCC 51767 / DSM 10542 / NCFB 3025 / ST-74)</name>
    <dbReference type="NCBI Taxonomy" id="446469"/>
    <lineage>
        <taxon>Bacteria</taxon>
        <taxon>Bacillati</taxon>
        <taxon>Actinomycetota</taxon>
        <taxon>Actinomycetes</taxon>
        <taxon>Micrococcales</taxon>
        <taxon>Sanguibacteraceae</taxon>
        <taxon>Sanguibacter</taxon>
    </lineage>
</organism>
<proteinExistence type="inferred from homology"/>
<evidence type="ECO:0000256" key="2">
    <source>
        <dbReference type="ARBA" id="ARBA00007935"/>
    </source>
</evidence>
<keyword evidence="3" id="KW-0813">Transport</keyword>
<evidence type="ECO:0000256" key="6">
    <source>
        <dbReference type="ARBA" id="ARBA00022989"/>
    </source>
</evidence>